<dbReference type="GO" id="GO:0004386">
    <property type="term" value="F:helicase activity"/>
    <property type="evidence" value="ECO:0007669"/>
    <property type="project" value="UniProtKB-KW"/>
</dbReference>
<dbReference type="GO" id="GO:0003677">
    <property type="term" value="F:DNA binding"/>
    <property type="evidence" value="ECO:0007669"/>
    <property type="project" value="UniProtKB-KW"/>
</dbReference>
<dbReference type="InterPro" id="IPR055368">
    <property type="entry name" value="WH3_Lhr"/>
</dbReference>
<evidence type="ECO:0000313" key="13">
    <source>
        <dbReference type="Proteomes" id="UP000294604"/>
    </source>
</evidence>
<dbReference type="RefSeq" id="WP_134081554.1">
    <property type="nucleotide sequence ID" value="NZ_PECL01000006.1"/>
</dbReference>
<dbReference type="SUPFAM" id="SSF52540">
    <property type="entry name" value="P-loop containing nucleoside triphosphate hydrolases"/>
    <property type="match status" value="1"/>
</dbReference>
<evidence type="ECO:0000256" key="7">
    <source>
        <dbReference type="ARBA" id="ARBA00023204"/>
    </source>
</evidence>
<comment type="caution">
    <text evidence="12">The sequence shown here is derived from an EMBL/GenBank/DDBJ whole genome shotgun (WGS) entry which is preliminary data.</text>
</comment>
<keyword evidence="8" id="KW-0413">Isomerase</keyword>
<evidence type="ECO:0000256" key="1">
    <source>
        <dbReference type="ARBA" id="ARBA00022741"/>
    </source>
</evidence>
<evidence type="ECO:0000256" key="6">
    <source>
        <dbReference type="ARBA" id="ARBA00023125"/>
    </source>
</evidence>
<reference evidence="12 13" key="1">
    <citation type="journal article" date="2019" name="Sci. Rep.">
        <title>Extended insight into the Mycobacterium chelonae-abscessus complex through whole genome sequencing of Mycobacterium salmoniphilum outbreak and Mycobacterium salmoniphilum-like strains.</title>
        <authorList>
            <person name="Behra P.R.K."/>
            <person name="Das S."/>
            <person name="Pettersson B.M.F."/>
            <person name="Shirreff L."/>
            <person name="DuCote T."/>
            <person name="Jacobsson K.G."/>
            <person name="Ennis D.G."/>
            <person name="Kirsebom L.A."/>
        </authorList>
    </citation>
    <scope>NUCLEOTIDE SEQUENCE [LARGE SCALE GENOMIC DNA]</scope>
    <source>
        <strain evidence="12 13">CCUG 60884</strain>
    </source>
</reference>
<dbReference type="Proteomes" id="UP000294604">
    <property type="component" value="Unassembled WGS sequence"/>
</dbReference>
<dbReference type="PANTHER" id="PTHR47962">
    <property type="entry name" value="ATP-DEPENDENT HELICASE LHR-RELATED-RELATED"/>
    <property type="match status" value="1"/>
</dbReference>
<keyword evidence="5" id="KW-0067">ATP-binding</keyword>
<dbReference type="EMBL" id="PECL01000006">
    <property type="protein sequence ID" value="TEA08155.1"/>
    <property type="molecule type" value="Genomic_DNA"/>
</dbReference>
<dbReference type="InterPro" id="IPR055367">
    <property type="entry name" value="WH4_Lhr"/>
</dbReference>
<keyword evidence="6" id="KW-0238">DNA-binding</keyword>
<gene>
    <name evidence="12" type="ORF">CCUG60884_00636</name>
</gene>
<dbReference type="GO" id="GO:0006281">
    <property type="term" value="P:DNA repair"/>
    <property type="evidence" value="ECO:0007669"/>
    <property type="project" value="UniProtKB-KW"/>
</dbReference>
<evidence type="ECO:0000256" key="2">
    <source>
        <dbReference type="ARBA" id="ARBA00022763"/>
    </source>
</evidence>
<organism evidence="12 13">
    <name type="scientific">Mycobacteroides salmoniphilum</name>
    <dbReference type="NCBI Taxonomy" id="404941"/>
    <lineage>
        <taxon>Bacteria</taxon>
        <taxon>Bacillati</taxon>
        <taxon>Actinomycetota</taxon>
        <taxon>Actinomycetes</taxon>
        <taxon>Mycobacteriales</taxon>
        <taxon>Mycobacteriaceae</taxon>
        <taxon>Mycobacteroides</taxon>
    </lineage>
</organism>
<dbReference type="InterPro" id="IPR045628">
    <property type="entry name" value="Lhr_WH_dom"/>
</dbReference>
<evidence type="ECO:0000256" key="8">
    <source>
        <dbReference type="ARBA" id="ARBA00023235"/>
    </source>
</evidence>
<dbReference type="PROSITE" id="PS51192">
    <property type="entry name" value="HELICASE_ATP_BIND_1"/>
    <property type="match status" value="1"/>
</dbReference>
<feature type="domain" description="Helicase ATP-binding" evidence="10">
    <location>
        <begin position="34"/>
        <end position="234"/>
    </location>
</feature>
<dbReference type="Gene3D" id="3.40.50.300">
    <property type="entry name" value="P-loop containing nucleotide triphosphate hydrolases"/>
    <property type="match status" value="2"/>
</dbReference>
<dbReference type="NCBIfam" id="NF007284">
    <property type="entry name" value="PRK09751.1"/>
    <property type="match status" value="1"/>
</dbReference>
<dbReference type="Pfam" id="PF23234">
    <property type="entry name" value="WHD_4th_Lhr"/>
    <property type="match status" value="1"/>
</dbReference>
<dbReference type="InterPro" id="IPR013701">
    <property type="entry name" value="Lhr-like_DEAD/DEAH_assoc"/>
</dbReference>
<proteinExistence type="predicted"/>
<dbReference type="PROSITE" id="PS51194">
    <property type="entry name" value="HELICASE_CTER"/>
    <property type="match status" value="1"/>
</dbReference>
<dbReference type="InterPro" id="IPR014001">
    <property type="entry name" value="Helicase_ATP-bd"/>
</dbReference>
<dbReference type="InterPro" id="IPR011545">
    <property type="entry name" value="DEAD/DEAH_box_helicase_dom"/>
</dbReference>
<dbReference type="Pfam" id="PF00270">
    <property type="entry name" value="DEAD"/>
    <property type="match status" value="1"/>
</dbReference>
<evidence type="ECO:0000256" key="5">
    <source>
        <dbReference type="ARBA" id="ARBA00022840"/>
    </source>
</evidence>
<dbReference type="PANTHER" id="PTHR47962:SF5">
    <property type="entry name" value="ATP-DEPENDENT HELICASE LHR-RELATED"/>
    <property type="match status" value="1"/>
</dbReference>
<name>A0A4R8SXU6_9MYCO</name>
<evidence type="ECO:0000256" key="4">
    <source>
        <dbReference type="ARBA" id="ARBA00022806"/>
    </source>
</evidence>
<sequence>MSSESGPLARFSAPTREWFAESFPAPTQAQSGAWQSIANGDNTLVVAPTGSGKTLAAFLWAIDTLASADPDRRGPDVAGSAAPGTQVLYISPLKALAVDVERNLRAPLAGIARTAQRMGLPEPSITIGVRSGDTPAQRRRALISSPPDILITTPESLFLMLTSAARETLGTVTTVIVDEVHAVAGTKRGAHLALSLERLDSRLSTPAQRIGLSATVKPAAEVARFLSGRAPAAVVAPASPKTFDLSVVVPVPDMSAPDTYPNPESGADSPRTGGNTMWPHVEQRIVDLIEAHHSSIVFANSRRLAERLTARFNEIHAERLGVDLTPAPNPGVPGGPPAHIMGSGQTYGAAPLLARAHHGSVSKEQRANIEDDLKTGRLRCVVATSSLELGIDMGAVDLVVQVEAPPSVASGLQRIGRAGHQVGEVSRGVLFPKHRTDLLGCAVTVRRMLDGDIETLHVPANPLDILAQHTVAACALDPLDVETWFDVVRRSAPFSSLPRSAFDAVLDLLSGKYPSTDFAELRPRVVYDRDEGTLTGRPGAQRLAVTSGGAIPDRGLFTVYMYGGAEGEKPSRVGELDEEMVYESRPGDVISLGATSWRITEITHERVVVVPAFGQPGRLPFWRGDAVGRPAELGMALGHLTGELAAARDAEFETRCAAMGFDDFAMGNLRTLLTDQLQSTGAVPTDTTLIVERFRDELGDWRIVLHSPYGLRVNGPLALAVSDRLQQRYGLSESPTATDDGIVVRLPDTDDNPPGASLFVFDAAEIEAIVTREVGGSALFAARFRECAARALLLPRRTPGRRSPLWQQRQRAAQLLDVARKHSDFPMVLEALRECLQDVYDIDTLVRLMSGIEQRRIRIVEVQTDTPSPFAAAQLFSYVGGFMYDEDRPLAERRAAALSLDTSLLAELMGRVELRELLDPAVIETTERQLQHLADERKARDPEGLADLFRLLGPLTTDEVSVRCTGTGTDWLHELVAARRVVETHYGQCAWWAAVEDVARLRDALGVPVPPGVPAAFTDATADPLGELLGRYARTHGPFTTGQAAERFGIGVRVAADALTAMATRGQLVRGEFTSDATDSEQWCDAEVLRILRRRSLAALRAQVEPVSTAAFARFLPDWQYLDSSLRGVEGVATVIDQLAGVPIPASAWEPLILARRVHDYSPQMLDELLASGEAVWSGHGSITAQDGWIALHPSGVAPATLAATDPVVLDEAHRAILDGLAAGGGFFFRQFGEGATKAALWDLVWAGQVTGDTFAPVRALLGTSTTSRTAHRNRRAPRLRAYTPIPTAAPVDPAVAGRWSLLPERLADGTERSHMQAELLLGRYGVVTKGSVAAEGVAGGFAWLYKVLSTFEDNGRCRRGYFVESLGGAQFASPTTVDRLREYLDAVDDERTPCRATVLAATDPANPYGAALVWPRAASDSGHRPGRKAGALVALVDGHLVLYIERGGKSLLSFVTDPTMLHAAALGTMELVREGGLDGLVIERADGRSVFDIGESAVIAALLEAGFARTPKGLRVRR</sequence>
<keyword evidence="4 12" id="KW-0347">Helicase</keyword>
<evidence type="ECO:0000259" key="10">
    <source>
        <dbReference type="PROSITE" id="PS51192"/>
    </source>
</evidence>
<dbReference type="Pfam" id="PF00271">
    <property type="entry name" value="Helicase_C"/>
    <property type="match status" value="1"/>
</dbReference>
<evidence type="ECO:0000256" key="9">
    <source>
        <dbReference type="SAM" id="MobiDB-lite"/>
    </source>
</evidence>
<dbReference type="GO" id="GO:0016887">
    <property type="term" value="F:ATP hydrolysis activity"/>
    <property type="evidence" value="ECO:0007669"/>
    <property type="project" value="TreeGrafter"/>
</dbReference>
<feature type="region of interest" description="Disordered" evidence="9">
    <location>
        <begin position="255"/>
        <end position="274"/>
    </location>
</feature>
<dbReference type="InterPro" id="IPR052511">
    <property type="entry name" value="ATP-dep_Helicase"/>
</dbReference>
<keyword evidence="3" id="KW-0378">Hydrolase</keyword>
<accession>A0A4R8SXU6</accession>
<dbReference type="Pfam" id="PF23235">
    <property type="entry name" value="WHD_3rd_Lhr"/>
    <property type="match status" value="1"/>
</dbReference>
<protein>
    <submittedName>
        <fullName evidence="12">Putative ATP-dependent helicase Lhr</fullName>
    </submittedName>
</protein>
<dbReference type="Pfam" id="PF23236">
    <property type="entry name" value="WHD_2nd_Lhr"/>
    <property type="match status" value="1"/>
</dbReference>
<keyword evidence="1" id="KW-0547">Nucleotide-binding</keyword>
<feature type="domain" description="Helicase C-terminal" evidence="11">
    <location>
        <begin position="280"/>
        <end position="464"/>
    </location>
</feature>
<dbReference type="SMART" id="SM00487">
    <property type="entry name" value="DEXDc"/>
    <property type="match status" value="1"/>
</dbReference>
<evidence type="ECO:0000256" key="3">
    <source>
        <dbReference type="ARBA" id="ARBA00022801"/>
    </source>
</evidence>
<dbReference type="InterPro" id="IPR055369">
    <property type="entry name" value="WH2_Lhr"/>
</dbReference>
<dbReference type="Pfam" id="PF08494">
    <property type="entry name" value="DEAD_assoc"/>
    <property type="match status" value="1"/>
</dbReference>
<dbReference type="CDD" id="cd18796">
    <property type="entry name" value="SF2_C_LHR"/>
    <property type="match status" value="1"/>
</dbReference>
<dbReference type="CDD" id="cd17922">
    <property type="entry name" value="DEXHc_LHR-like"/>
    <property type="match status" value="1"/>
</dbReference>
<evidence type="ECO:0000313" key="12">
    <source>
        <dbReference type="EMBL" id="TEA08155.1"/>
    </source>
</evidence>
<dbReference type="SMART" id="SM00490">
    <property type="entry name" value="HELICc"/>
    <property type="match status" value="1"/>
</dbReference>
<dbReference type="GO" id="GO:0005524">
    <property type="term" value="F:ATP binding"/>
    <property type="evidence" value="ECO:0007669"/>
    <property type="project" value="UniProtKB-KW"/>
</dbReference>
<keyword evidence="7" id="KW-0234">DNA repair</keyword>
<dbReference type="STRING" id="404941.GCA_002013645_00748"/>
<dbReference type="Pfam" id="PF19306">
    <property type="entry name" value="WHD_Lhr"/>
    <property type="match status" value="1"/>
</dbReference>
<dbReference type="InterPro" id="IPR027417">
    <property type="entry name" value="P-loop_NTPase"/>
</dbReference>
<keyword evidence="2" id="KW-0227">DNA damage</keyword>
<dbReference type="InterPro" id="IPR001650">
    <property type="entry name" value="Helicase_C-like"/>
</dbReference>
<evidence type="ECO:0000259" key="11">
    <source>
        <dbReference type="PROSITE" id="PS51194"/>
    </source>
</evidence>